<dbReference type="EMBL" id="JAVRHO010000013">
    <property type="protein sequence ID" value="MDT0647159.1"/>
    <property type="molecule type" value="Genomic_DNA"/>
</dbReference>
<comment type="caution">
    <text evidence="9">The sequence shown here is derived from an EMBL/GenBank/DDBJ whole genome shotgun (WGS) entry which is preliminary data.</text>
</comment>
<keyword evidence="10" id="KW-1185">Reference proteome</keyword>
<feature type="chain" id="PRO_5046629170" evidence="6">
    <location>
        <begin position="28"/>
        <end position="537"/>
    </location>
</feature>
<keyword evidence="5" id="KW-0998">Cell outer membrane</keyword>
<evidence type="ECO:0000259" key="8">
    <source>
        <dbReference type="Pfam" id="PF14322"/>
    </source>
</evidence>
<evidence type="ECO:0000256" key="3">
    <source>
        <dbReference type="ARBA" id="ARBA00022729"/>
    </source>
</evidence>
<keyword evidence="4" id="KW-0472">Membrane</keyword>
<reference evidence="9 10" key="1">
    <citation type="submission" date="2023-09" db="EMBL/GenBank/DDBJ databases">
        <authorList>
            <person name="Rey-Velasco X."/>
        </authorList>
    </citation>
    <scope>NUCLEOTIDE SEQUENCE [LARGE SCALE GENOMIC DNA]</scope>
    <source>
        <strain evidence="9 10">F260</strain>
    </source>
</reference>
<evidence type="ECO:0000256" key="6">
    <source>
        <dbReference type="SAM" id="SignalP"/>
    </source>
</evidence>
<gene>
    <name evidence="9" type="ORF">RM545_10710</name>
</gene>
<dbReference type="PROSITE" id="PS51257">
    <property type="entry name" value="PROKAR_LIPOPROTEIN"/>
    <property type="match status" value="1"/>
</dbReference>
<evidence type="ECO:0000313" key="9">
    <source>
        <dbReference type="EMBL" id="MDT0647159.1"/>
    </source>
</evidence>
<evidence type="ECO:0000313" key="10">
    <source>
        <dbReference type="Proteomes" id="UP001245285"/>
    </source>
</evidence>
<dbReference type="Gene3D" id="1.25.40.390">
    <property type="match status" value="1"/>
</dbReference>
<comment type="subcellular location">
    <subcellularLocation>
        <location evidence="1">Cell outer membrane</location>
    </subcellularLocation>
</comment>
<dbReference type="CDD" id="cd08977">
    <property type="entry name" value="SusD"/>
    <property type="match status" value="1"/>
</dbReference>
<keyword evidence="3 6" id="KW-0732">Signal</keyword>
<comment type="similarity">
    <text evidence="2">Belongs to the SusD family.</text>
</comment>
<feature type="domain" description="SusD-like N-terminal" evidence="8">
    <location>
        <begin position="112"/>
        <end position="229"/>
    </location>
</feature>
<dbReference type="Pfam" id="PF14322">
    <property type="entry name" value="SusD-like_3"/>
    <property type="match status" value="1"/>
</dbReference>
<accession>A0ABU3CLD9</accession>
<proteinExistence type="inferred from homology"/>
<dbReference type="SUPFAM" id="SSF48452">
    <property type="entry name" value="TPR-like"/>
    <property type="match status" value="1"/>
</dbReference>
<organism evidence="9 10">
    <name type="scientific">Autumnicola lenta</name>
    <dbReference type="NCBI Taxonomy" id="3075593"/>
    <lineage>
        <taxon>Bacteria</taxon>
        <taxon>Pseudomonadati</taxon>
        <taxon>Bacteroidota</taxon>
        <taxon>Flavobacteriia</taxon>
        <taxon>Flavobacteriales</taxon>
        <taxon>Flavobacteriaceae</taxon>
        <taxon>Autumnicola</taxon>
    </lineage>
</organism>
<evidence type="ECO:0000259" key="7">
    <source>
        <dbReference type="Pfam" id="PF07980"/>
    </source>
</evidence>
<feature type="domain" description="RagB/SusD" evidence="7">
    <location>
        <begin position="235"/>
        <end position="536"/>
    </location>
</feature>
<protein>
    <submittedName>
        <fullName evidence="9">RagB/SusD family nutrient uptake outer membrane protein</fullName>
    </submittedName>
</protein>
<dbReference type="Pfam" id="PF07980">
    <property type="entry name" value="SusD_RagB"/>
    <property type="match status" value="1"/>
</dbReference>
<dbReference type="InterPro" id="IPR011990">
    <property type="entry name" value="TPR-like_helical_dom_sf"/>
</dbReference>
<feature type="signal peptide" evidence="6">
    <location>
        <begin position="1"/>
        <end position="27"/>
    </location>
</feature>
<evidence type="ECO:0000256" key="5">
    <source>
        <dbReference type="ARBA" id="ARBA00023237"/>
    </source>
</evidence>
<evidence type="ECO:0000256" key="1">
    <source>
        <dbReference type="ARBA" id="ARBA00004442"/>
    </source>
</evidence>
<evidence type="ECO:0000256" key="4">
    <source>
        <dbReference type="ARBA" id="ARBA00023136"/>
    </source>
</evidence>
<name>A0ABU3CLD9_9FLAO</name>
<dbReference type="InterPro" id="IPR012944">
    <property type="entry name" value="SusD_RagB_dom"/>
</dbReference>
<dbReference type="InterPro" id="IPR033985">
    <property type="entry name" value="SusD-like_N"/>
</dbReference>
<dbReference type="Proteomes" id="UP001245285">
    <property type="component" value="Unassembled WGS sequence"/>
</dbReference>
<dbReference type="RefSeq" id="WP_311495271.1">
    <property type="nucleotide sequence ID" value="NZ_JAVRHO010000013.1"/>
</dbReference>
<sequence>MKIIKSYLLSKKFFVILIALTFSTSCQDDFLEDKLLSDTSVDFLYSSPEGLESAVVGLYALNRTIYEDLSLNGAFPLILQAKSDLSVGITGEASLYSRLLWGASLGDYGTASGINAYWVTYYRIIDRANAIIRGAENLTDVDEDRRNQILAEAKAMRANSYFILYRLFNNIFITTEPTTPENAFDVPQDKSSEEEIFSLLRSDLDFAIENLDYSPEEFGRWSQGAARHLRAKVAIWQEDYSEAAAQADAVINSGNHSLTTTEQVFAGDLNHSETLFAVNFEFQTIGGGGPHILNWNMVSSYAEAPGLVQSVENGGAAAGFISLNKYVIDLLNDDPNDERRDGTYYIFEYEYNDESGLPPGKELGEPLDLYENSETDQNEFMLYYRRQNPGVLKFFDATVEPTDRNHFKNIMIYRLAETYLIGAEAYMMLGNNSKALEYLNAVRTRANTDPASEINLQAILDERARELAFEGQRWYTLKRTGKLYEFLLDHMNNDNMNESYPEGNPKNILREYMENWPIPQQQIDLLGPNYPQNEGYN</sequence>
<evidence type="ECO:0000256" key="2">
    <source>
        <dbReference type="ARBA" id="ARBA00006275"/>
    </source>
</evidence>